<evidence type="ECO:0000313" key="4">
    <source>
        <dbReference type="Proteomes" id="UP000310673"/>
    </source>
</evidence>
<evidence type="ECO:0000256" key="2">
    <source>
        <dbReference type="ARBA" id="ARBA00023219"/>
    </source>
</evidence>
<dbReference type="InterPro" id="IPR005335">
    <property type="entry name" value="Terminase_ssu"/>
</dbReference>
<organism evidence="3 4">
    <name type="scientific">Companilactobacillus futsaii</name>
    <dbReference type="NCBI Taxonomy" id="938155"/>
    <lineage>
        <taxon>Bacteria</taxon>
        <taxon>Bacillati</taxon>
        <taxon>Bacillota</taxon>
        <taxon>Bacilli</taxon>
        <taxon>Lactobacillales</taxon>
        <taxon>Lactobacillaceae</taxon>
        <taxon>Companilactobacillus</taxon>
    </lineage>
</organism>
<dbReference type="Gene3D" id="1.10.10.1400">
    <property type="entry name" value="Terminase, small subunit, N-terminal DNA-binding domain, HTH motif"/>
    <property type="match status" value="1"/>
</dbReference>
<dbReference type="STRING" id="1423818.FC88_GL002471"/>
<dbReference type="RefSeq" id="WP_057813674.1">
    <property type="nucleotide sequence ID" value="NZ_CP040736.1"/>
</dbReference>
<evidence type="ECO:0000256" key="1">
    <source>
        <dbReference type="ARBA" id="ARBA00022612"/>
    </source>
</evidence>
<dbReference type="InterPro" id="IPR052404">
    <property type="entry name" value="SPP1-like_terminase"/>
</dbReference>
<dbReference type="PANTHER" id="PTHR41328">
    <property type="entry name" value="TERMINASE SMALL SUBUNIT-RELATED"/>
    <property type="match status" value="1"/>
</dbReference>
<protein>
    <submittedName>
        <fullName evidence="3">Terminase</fullName>
    </submittedName>
</protein>
<keyword evidence="2" id="KW-0231">Viral genome packaging</keyword>
<sequence length="262" mass="30180">MEKWKAARKDYVQGMKYKDIATKYSVSINTVKSWKKRHWSNDAPISKKYAYKTKRGASKVINDLDANKELTDKQKLFCLYYIQRYNATWAYQQAYGGSYNTAKVEGSRTLAKPNIRKQLAKLQASQSNDLYFDAVDAMGELAKLAFSSIGDVIEFKSVKHMKWVKIRDEKGQYEDNRGNYRLDPMVDVDTGKQAYYYENIIRLRSSDEIDASSIKSIRIDKGNAIVEMYDKQKALGILLKYLNKFTSTAEQGNTVIVDDIDK</sequence>
<evidence type="ECO:0000313" key="3">
    <source>
        <dbReference type="EMBL" id="QCX25754.1"/>
    </source>
</evidence>
<name>A0A5B7T5Y0_9LACO</name>
<dbReference type="PANTHER" id="PTHR41328:SF2">
    <property type="entry name" value="TERMINASE SMALL SUBUNIT"/>
    <property type="match status" value="1"/>
</dbReference>
<reference evidence="3 4" key="1">
    <citation type="submission" date="2019-05" db="EMBL/GenBank/DDBJ databases">
        <title>Genome Sequence of Lactobacillus futsaii Y97, a Potential Probiotic Strain Isolated from the Futsai of Taiwan.</title>
        <authorList>
            <person name="Du X."/>
        </authorList>
    </citation>
    <scope>NUCLEOTIDE SEQUENCE [LARGE SCALE GENOMIC DNA]</scope>
    <source>
        <strain evidence="3 4">Y97</strain>
    </source>
</reference>
<accession>A0A5B7T5Y0</accession>
<dbReference type="InterPro" id="IPR038713">
    <property type="entry name" value="Terminase_Gp1_N_sf"/>
</dbReference>
<keyword evidence="1" id="KW-1188">Viral release from host cell</keyword>
<proteinExistence type="predicted"/>
<dbReference type="Pfam" id="PF03592">
    <property type="entry name" value="Terminase_2"/>
    <property type="match status" value="1"/>
</dbReference>
<gene>
    <name evidence="3" type="ORF">FG051_11920</name>
</gene>
<dbReference type="AlphaFoldDB" id="A0A5B7T5Y0"/>
<dbReference type="EMBL" id="CP040736">
    <property type="protein sequence ID" value="QCX25754.1"/>
    <property type="molecule type" value="Genomic_DNA"/>
</dbReference>
<dbReference type="GO" id="GO:0051276">
    <property type="term" value="P:chromosome organization"/>
    <property type="evidence" value="ECO:0007669"/>
    <property type="project" value="InterPro"/>
</dbReference>
<dbReference type="Proteomes" id="UP000310673">
    <property type="component" value="Chromosome"/>
</dbReference>
<dbReference type="KEGG" id="lft:FG051_11920"/>